<evidence type="ECO:0000256" key="8">
    <source>
        <dbReference type="ARBA" id="ARBA00022989"/>
    </source>
</evidence>
<sequence>MDLILWGVFPYLVVVLLVAGLIWRARYDRFGWTTHSTQVHESRLLRIGSPLFHFGMAFVVVGHVVGLLIPKTWTDAVGLSDHTYHLLAVSTGSVAGLAAAAGIGILVHRRFTVPAVKQATLRSDHLMYTFLLGAMTLGIVATLLNSTGAMGDYNYREGVSLWFRSLFTFQPDYALMGQAPAAFQLHVIFGLGLFLLIPFSRLVHMFSAPLKYLFRPYVVYRSRDPKQAAAQRPTRRGWEKVGS</sequence>
<keyword evidence="9 15" id="KW-0560">Oxidoreductase</keyword>
<dbReference type="InterPro" id="IPR051936">
    <property type="entry name" value="Heme-iron_electron_transfer"/>
</dbReference>
<keyword evidence="3" id="KW-1003">Cell membrane</keyword>
<dbReference type="InterPro" id="IPR036197">
    <property type="entry name" value="NarG-like_sf"/>
</dbReference>
<evidence type="ECO:0000256" key="9">
    <source>
        <dbReference type="ARBA" id="ARBA00023002"/>
    </source>
</evidence>
<dbReference type="Proteomes" id="UP000642284">
    <property type="component" value="Unassembled WGS sequence"/>
</dbReference>
<keyword evidence="11" id="KW-0534">Nitrate assimilation</keyword>
<proteinExistence type="predicted"/>
<evidence type="ECO:0000256" key="1">
    <source>
        <dbReference type="ARBA" id="ARBA00004651"/>
    </source>
</evidence>
<dbReference type="InterPro" id="IPR003816">
    <property type="entry name" value="Nitrate_red_gam"/>
</dbReference>
<feature type="transmembrane region" description="Helical" evidence="13">
    <location>
        <begin position="44"/>
        <end position="69"/>
    </location>
</feature>
<evidence type="ECO:0000313" key="15">
    <source>
        <dbReference type="EMBL" id="MBC9711149.1"/>
    </source>
</evidence>
<dbReference type="NCBIfam" id="TIGR00351">
    <property type="entry name" value="narI"/>
    <property type="match status" value="1"/>
</dbReference>
<protein>
    <submittedName>
        <fullName evidence="15">Respiratory nitrate reductase subunit gamma</fullName>
        <ecNumber evidence="15">1.7.99.4</ecNumber>
    </submittedName>
</protein>
<dbReference type="PANTHER" id="PTHR30598">
    <property type="entry name" value="NITRATE REDUCTASE PRIVATE CHAPERONE, REDOX ENZYME MATURATION PROTEIN REMP FAMILY"/>
    <property type="match status" value="1"/>
</dbReference>
<evidence type="ECO:0000256" key="11">
    <source>
        <dbReference type="ARBA" id="ARBA00023063"/>
    </source>
</evidence>
<dbReference type="SUPFAM" id="SSF103501">
    <property type="entry name" value="Respiratory nitrate reductase 1 gamma chain"/>
    <property type="match status" value="1"/>
</dbReference>
<evidence type="ECO:0000259" key="14">
    <source>
        <dbReference type="Pfam" id="PF02665"/>
    </source>
</evidence>
<dbReference type="PANTHER" id="PTHR30598:SF3">
    <property type="entry name" value="RESPIRATORY NITRATE REDUCTASE 1 GAMMA CHAIN"/>
    <property type="match status" value="1"/>
</dbReference>
<accession>A0ABR7S835</accession>
<keyword evidence="7" id="KW-0249">Electron transport</keyword>
<dbReference type="EMBL" id="JACTVJ010000001">
    <property type="protein sequence ID" value="MBC9711149.1"/>
    <property type="molecule type" value="Genomic_DNA"/>
</dbReference>
<feature type="transmembrane region" description="Helical" evidence="13">
    <location>
        <begin position="6"/>
        <end position="23"/>
    </location>
</feature>
<organism evidence="15 16">
    <name type="scientific">Streptomyces polyasparticus</name>
    <dbReference type="NCBI Taxonomy" id="2767826"/>
    <lineage>
        <taxon>Bacteria</taxon>
        <taxon>Bacillati</taxon>
        <taxon>Actinomycetota</taxon>
        <taxon>Actinomycetes</taxon>
        <taxon>Kitasatosporales</taxon>
        <taxon>Streptomycetaceae</taxon>
        <taxon>Streptomyces</taxon>
    </lineage>
</organism>
<evidence type="ECO:0000256" key="10">
    <source>
        <dbReference type="ARBA" id="ARBA00023004"/>
    </source>
</evidence>
<keyword evidence="10" id="KW-0408">Iron</keyword>
<gene>
    <name evidence="15" type="primary">narI</name>
    <name evidence="15" type="ORF">H9Y04_01000</name>
</gene>
<feature type="transmembrane region" description="Helical" evidence="13">
    <location>
        <begin position="181"/>
        <end position="203"/>
    </location>
</feature>
<comment type="subcellular location">
    <subcellularLocation>
        <location evidence="1">Cell membrane</location>
        <topology evidence="1">Multi-pass membrane protein</topology>
    </subcellularLocation>
</comment>
<feature type="transmembrane region" description="Helical" evidence="13">
    <location>
        <begin position="126"/>
        <end position="144"/>
    </location>
</feature>
<evidence type="ECO:0000256" key="13">
    <source>
        <dbReference type="SAM" id="Phobius"/>
    </source>
</evidence>
<keyword evidence="2" id="KW-0813">Transport</keyword>
<reference evidence="15 16" key="1">
    <citation type="submission" date="2020-08" db="EMBL/GenBank/DDBJ databases">
        <title>Genemic of Streptomyces polyaspartic.</title>
        <authorList>
            <person name="Liu W."/>
        </authorList>
    </citation>
    <scope>NUCLEOTIDE SEQUENCE [LARGE SCALE GENOMIC DNA]</scope>
    <source>
        <strain evidence="15 16">TRM66268-LWL</strain>
    </source>
</reference>
<dbReference type="GO" id="GO:0016491">
    <property type="term" value="F:oxidoreductase activity"/>
    <property type="evidence" value="ECO:0007669"/>
    <property type="project" value="UniProtKB-KW"/>
</dbReference>
<name>A0ABR7S835_9ACTN</name>
<evidence type="ECO:0000256" key="2">
    <source>
        <dbReference type="ARBA" id="ARBA00022448"/>
    </source>
</evidence>
<keyword evidence="6" id="KW-0479">Metal-binding</keyword>
<evidence type="ECO:0000256" key="6">
    <source>
        <dbReference type="ARBA" id="ARBA00022723"/>
    </source>
</evidence>
<keyword evidence="4" id="KW-0349">Heme</keyword>
<keyword evidence="5 13" id="KW-0812">Transmembrane</keyword>
<dbReference type="RefSeq" id="WP_187811668.1">
    <property type="nucleotide sequence ID" value="NZ_JACTVJ010000001.1"/>
</dbReference>
<dbReference type="InterPro" id="IPR023234">
    <property type="entry name" value="NarG-like_domain"/>
</dbReference>
<evidence type="ECO:0000256" key="7">
    <source>
        <dbReference type="ARBA" id="ARBA00022982"/>
    </source>
</evidence>
<evidence type="ECO:0000256" key="12">
    <source>
        <dbReference type="ARBA" id="ARBA00023136"/>
    </source>
</evidence>
<feature type="domain" description="NarG-like" evidence="14">
    <location>
        <begin position="3"/>
        <end position="223"/>
    </location>
</feature>
<evidence type="ECO:0000256" key="5">
    <source>
        <dbReference type="ARBA" id="ARBA00022692"/>
    </source>
</evidence>
<dbReference type="EC" id="1.7.99.4" evidence="15"/>
<evidence type="ECO:0000256" key="4">
    <source>
        <dbReference type="ARBA" id="ARBA00022617"/>
    </source>
</evidence>
<evidence type="ECO:0000313" key="16">
    <source>
        <dbReference type="Proteomes" id="UP000642284"/>
    </source>
</evidence>
<evidence type="ECO:0000256" key="3">
    <source>
        <dbReference type="ARBA" id="ARBA00022475"/>
    </source>
</evidence>
<comment type="caution">
    <text evidence="15">The sequence shown here is derived from an EMBL/GenBank/DDBJ whole genome shotgun (WGS) entry which is preliminary data.</text>
</comment>
<dbReference type="Gene3D" id="1.20.950.20">
    <property type="entry name" value="Transmembrane di-heme cytochromes, Chain C"/>
    <property type="match status" value="1"/>
</dbReference>
<feature type="transmembrane region" description="Helical" evidence="13">
    <location>
        <begin position="84"/>
        <end position="106"/>
    </location>
</feature>
<dbReference type="Pfam" id="PF02665">
    <property type="entry name" value="Nitrate_red_gam"/>
    <property type="match status" value="1"/>
</dbReference>
<keyword evidence="12 13" id="KW-0472">Membrane</keyword>
<keyword evidence="8 13" id="KW-1133">Transmembrane helix</keyword>
<keyword evidence="16" id="KW-1185">Reference proteome</keyword>